<name>A0ACB8SEL5_9AGAM</name>
<gene>
    <name evidence="1" type="ORF">BV25DRAFT_1816540</name>
</gene>
<organism evidence="1 2">
    <name type="scientific">Artomyces pyxidatus</name>
    <dbReference type="NCBI Taxonomy" id="48021"/>
    <lineage>
        <taxon>Eukaryota</taxon>
        <taxon>Fungi</taxon>
        <taxon>Dikarya</taxon>
        <taxon>Basidiomycota</taxon>
        <taxon>Agaricomycotina</taxon>
        <taxon>Agaricomycetes</taxon>
        <taxon>Russulales</taxon>
        <taxon>Auriscalpiaceae</taxon>
        <taxon>Artomyces</taxon>
    </lineage>
</organism>
<dbReference type="EMBL" id="MU277348">
    <property type="protein sequence ID" value="KAI0054779.1"/>
    <property type="molecule type" value="Genomic_DNA"/>
</dbReference>
<protein>
    <submittedName>
        <fullName evidence="1">Uncharacterized protein</fullName>
    </submittedName>
</protein>
<comment type="caution">
    <text evidence="1">The sequence shown here is derived from an EMBL/GenBank/DDBJ whole genome shotgun (WGS) entry which is preliminary data.</text>
</comment>
<reference evidence="1" key="2">
    <citation type="journal article" date="2022" name="New Phytol.">
        <title>Evolutionary transition to the ectomycorrhizal habit in the genomes of a hyperdiverse lineage of mushroom-forming fungi.</title>
        <authorList>
            <person name="Looney B."/>
            <person name="Miyauchi S."/>
            <person name="Morin E."/>
            <person name="Drula E."/>
            <person name="Courty P.E."/>
            <person name="Kohler A."/>
            <person name="Kuo A."/>
            <person name="LaButti K."/>
            <person name="Pangilinan J."/>
            <person name="Lipzen A."/>
            <person name="Riley R."/>
            <person name="Andreopoulos W."/>
            <person name="He G."/>
            <person name="Johnson J."/>
            <person name="Nolan M."/>
            <person name="Tritt A."/>
            <person name="Barry K.W."/>
            <person name="Grigoriev I.V."/>
            <person name="Nagy L.G."/>
            <person name="Hibbett D."/>
            <person name="Henrissat B."/>
            <person name="Matheny P.B."/>
            <person name="Labbe J."/>
            <person name="Martin F.M."/>
        </authorList>
    </citation>
    <scope>NUCLEOTIDE SEQUENCE</scope>
    <source>
        <strain evidence="1">HHB10654</strain>
    </source>
</reference>
<reference evidence="1" key="1">
    <citation type="submission" date="2021-03" db="EMBL/GenBank/DDBJ databases">
        <authorList>
            <consortium name="DOE Joint Genome Institute"/>
            <person name="Ahrendt S."/>
            <person name="Looney B.P."/>
            <person name="Miyauchi S."/>
            <person name="Morin E."/>
            <person name="Drula E."/>
            <person name="Courty P.E."/>
            <person name="Chicoki N."/>
            <person name="Fauchery L."/>
            <person name="Kohler A."/>
            <person name="Kuo A."/>
            <person name="Labutti K."/>
            <person name="Pangilinan J."/>
            <person name="Lipzen A."/>
            <person name="Riley R."/>
            <person name="Andreopoulos W."/>
            <person name="He G."/>
            <person name="Johnson J."/>
            <person name="Barry K.W."/>
            <person name="Grigoriev I.V."/>
            <person name="Nagy L."/>
            <person name="Hibbett D."/>
            <person name="Henrissat B."/>
            <person name="Matheny P.B."/>
            <person name="Labbe J."/>
            <person name="Martin F."/>
        </authorList>
    </citation>
    <scope>NUCLEOTIDE SEQUENCE</scope>
    <source>
        <strain evidence="1">HHB10654</strain>
    </source>
</reference>
<accession>A0ACB8SEL5</accession>
<proteinExistence type="predicted"/>
<sequence length="1124" mass="128056">MATEISFSCHCGRSFTLPGALTHHKKSCSASRKRLSGAVSMAKEVWSARKKARHSLHDDARANPGLPSDLQPDPVQTRAFPVCCSFGRPQRLNRRPPHRVREPYYEGTTARPLPNISRPPLRVPDNIPEGPTALPPPNMSIFPTDAHTLSTAPRQVPINRECTGLLSTTRNIFGLFRRYHGAAFPIHDPDSDAPLQDFSLASFRELLKIIGAPDFHSADVRNTKWDQINSVLGKEEAGEWENDDAGWIKDEVTISVPFYPRQGVKVTPNDGPQNLTVHNFYHRDLLSIIREKLSRKDDDANFRYEPYELLWQRNGTSQPVRVYGEMYSSQAFLDAHRALQASPPEPGCKRSRVIAGLMLWSDATHLTSFGDTKLSPLYLYFANDSKYQRCRPTAHLCEHVAYFQTLPANFNDVASQQTPKGFAPNPKVRTHCSRELLHAQLKVLFNDEFIEAWKHGIVILCCDGIERRFYPRIFTYSADYPEKVNLASIRQMGRCPCPRCLVQLSDAHLVGTLKDMRTRRVNVRTDDIPRRYKVKLARRLIYEKNYQVDSAGVEHLLGEQASVPVSNAFSERLGPLGFDMFPMFVVDLMHDWELGVGKSLFIHLIRILGAQDESLVIELDKRFRQVPSFGTSIRRFSANCSEMKQMAARDIENILQCAIPVFEGLLPEPHNGTIRRLLFIASHWHGLAKLRMHIDPTLDILSAVEQSLGEELRYFKDVTCSAFRTLELAREAEKRTRRANKKKAKVSGIPGSAASEVPDSQPMPALGKALENERKSKTFNMNTYKCHALADYSSTIRMFGTTDSYTTEPAELEHHRSKVRYSRTSRKGFLKQLTEIERREARLRHIAAVNAQTANQRHEEVTPDFRTHYNVGTTQNYPVNIPFLIQRNPGDPALKNFVPKLKAHLLPRIKAMMLQEANARTPSESELGLRPLINLTGISSTDASARDHVYLKGDTMYDHRLMRINYTSYDVRRCQDLIHCGTDNRDIMVLAQNDTDSIGPVHHFWFARVLGIYHANVIYTGPGTLDYSARRTYFLFVRWFQLTGDPLDWEECELDRIRFPPVASEDAFGFLNPDEILRSCHIIPAFWEGRARPDGSTISKFADDSTDWRSYYVNRHVSSHTTFD</sequence>
<keyword evidence="2" id="KW-1185">Reference proteome</keyword>
<dbReference type="Proteomes" id="UP000814140">
    <property type="component" value="Unassembled WGS sequence"/>
</dbReference>
<evidence type="ECO:0000313" key="1">
    <source>
        <dbReference type="EMBL" id="KAI0054779.1"/>
    </source>
</evidence>
<evidence type="ECO:0000313" key="2">
    <source>
        <dbReference type="Proteomes" id="UP000814140"/>
    </source>
</evidence>